<name>A0A250X4V3_9CHLO</name>
<dbReference type="PROSITE" id="PS01032">
    <property type="entry name" value="PPM_1"/>
    <property type="match status" value="1"/>
</dbReference>
<evidence type="ECO:0000256" key="2">
    <source>
        <dbReference type="ARBA" id="ARBA00001946"/>
    </source>
</evidence>
<feature type="compositionally biased region" description="Polar residues" evidence="10">
    <location>
        <begin position="206"/>
        <end position="216"/>
    </location>
</feature>
<dbReference type="SUPFAM" id="SSF81606">
    <property type="entry name" value="PP2C-like"/>
    <property type="match status" value="1"/>
</dbReference>
<dbReference type="GO" id="GO:0004722">
    <property type="term" value="F:protein serine/threonine phosphatase activity"/>
    <property type="evidence" value="ECO:0007669"/>
    <property type="project" value="UniProtKB-EC"/>
</dbReference>
<comment type="similarity">
    <text evidence="9">Belongs to the PP2C family.</text>
</comment>
<comment type="cofactor">
    <cofactor evidence="2">
        <name>Mg(2+)</name>
        <dbReference type="ChEBI" id="CHEBI:18420"/>
    </cofactor>
</comment>
<dbReference type="EMBL" id="BEGY01000029">
    <property type="protein sequence ID" value="GAX78076.1"/>
    <property type="molecule type" value="Genomic_DNA"/>
</dbReference>
<dbReference type="CDD" id="cd00143">
    <property type="entry name" value="PP2Cc"/>
    <property type="match status" value="1"/>
</dbReference>
<feature type="compositionally biased region" description="Basic and acidic residues" evidence="10">
    <location>
        <begin position="27"/>
        <end position="38"/>
    </location>
</feature>
<dbReference type="Pfam" id="PF00481">
    <property type="entry name" value="PP2C"/>
    <property type="match status" value="1"/>
</dbReference>
<keyword evidence="6" id="KW-0460">Magnesium</keyword>
<feature type="region of interest" description="Disordered" evidence="10">
    <location>
        <begin position="99"/>
        <end position="118"/>
    </location>
</feature>
<evidence type="ECO:0000256" key="3">
    <source>
        <dbReference type="ARBA" id="ARBA00013081"/>
    </source>
</evidence>
<dbReference type="Gene3D" id="3.60.40.10">
    <property type="entry name" value="PPM-type phosphatase domain"/>
    <property type="match status" value="1"/>
</dbReference>
<protein>
    <recommendedName>
        <fullName evidence="3">protein-serine/threonine phosphatase</fullName>
        <ecNumber evidence="3">3.1.3.16</ecNumber>
    </recommendedName>
</protein>
<dbReference type="InterPro" id="IPR000222">
    <property type="entry name" value="PP2C_BS"/>
</dbReference>
<dbReference type="PROSITE" id="PS51746">
    <property type="entry name" value="PPM_2"/>
    <property type="match status" value="1"/>
</dbReference>
<evidence type="ECO:0000256" key="4">
    <source>
        <dbReference type="ARBA" id="ARBA00022723"/>
    </source>
</evidence>
<feature type="region of interest" description="Disordered" evidence="10">
    <location>
        <begin position="16"/>
        <end position="47"/>
    </location>
</feature>
<dbReference type="STRING" id="1157962.A0A250X4V3"/>
<evidence type="ECO:0000259" key="11">
    <source>
        <dbReference type="PROSITE" id="PS51746"/>
    </source>
</evidence>
<gene>
    <name evidence="12" type="ORF">CEUSTIGMA_g5518.t1</name>
</gene>
<sequence length="416" mass="45155">MATFFKKLIRNVRKSYQEDSGCPSNPEGRDCVSEEGERGTGGQVLDADVTGPFPCPKYGIKSVIGLRPHMEDSYTVVPEVVSVPSAWVHHLSRDRVCGVPEAGKGDSSASEPRVSSTADITQNFLSKSLSSRELSASREDLNASTVAVPGSYIIHLLAVYDGHGGASVSDHCSKKLHEHLKRCIESRMGTQRSKSKMSTKEEHPIDTTSASDLRLSQSEDDHVSSALTETFLLVDKDLYKKGQAIDKGTTAVVVLAGQSHIWVSNCGDSRAVLAREGDSISLSSDHKASRPDEVHRVEMAGGFVWWNRVMGELAISRAIGDHKLRPYVIAEPEVTRYVRKGTDQLLIIASDGLWDVLSSVEACNLALCHFHRELTASGNVSKALKGASDLLTKSALERGSRDNITVLVADVRLMSS</sequence>
<keyword evidence="13" id="KW-1185">Reference proteome</keyword>
<dbReference type="Proteomes" id="UP000232323">
    <property type="component" value="Unassembled WGS sequence"/>
</dbReference>
<evidence type="ECO:0000256" key="8">
    <source>
        <dbReference type="ARBA" id="ARBA00023211"/>
    </source>
</evidence>
<evidence type="ECO:0000256" key="1">
    <source>
        <dbReference type="ARBA" id="ARBA00001936"/>
    </source>
</evidence>
<comment type="caution">
    <text evidence="12">The sequence shown here is derived from an EMBL/GenBank/DDBJ whole genome shotgun (WGS) entry which is preliminary data.</text>
</comment>
<evidence type="ECO:0000256" key="9">
    <source>
        <dbReference type="RuleBase" id="RU003465"/>
    </source>
</evidence>
<dbReference type="SMART" id="SM00332">
    <property type="entry name" value="PP2Cc"/>
    <property type="match status" value="1"/>
</dbReference>
<evidence type="ECO:0000256" key="6">
    <source>
        <dbReference type="ARBA" id="ARBA00022842"/>
    </source>
</evidence>
<evidence type="ECO:0000313" key="12">
    <source>
        <dbReference type="EMBL" id="GAX78076.1"/>
    </source>
</evidence>
<dbReference type="InterPro" id="IPR001932">
    <property type="entry name" value="PPM-type_phosphatase-like_dom"/>
</dbReference>
<organism evidence="12 13">
    <name type="scientific">Chlamydomonas eustigma</name>
    <dbReference type="NCBI Taxonomy" id="1157962"/>
    <lineage>
        <taxon>Eukaryota</taxon>
        <taxon>Viridiplantae</taxon>
        <taxon>Chlorophyta</taxon>
        <taxon>core chlorophytes</taxon>
        <taxon>Chlorophyceae</taxon>
        <taxon>CS clade</taxon>
        <taxon>Chlamydomonadales</taxon>
        <taxon>Chlamydomonadaceae</taxon>
        <taxon>Chlamydomonas</taxon>
    </lineage>
</organism>
<evidence type="ECO:0000313" key="13">
    <source>
        <dbReference type="Proteomes" id="UP000232323"/>
    </source>
</evidence>
<dbReference type="OrthoDB" id="10264738at2759"/>
<accession>A0A250X4V3</accession>
<keyword evidence="7 9" id="KW-0904">Protein phosphatase</keyword>
<evidence type="ECO:0000256" key="5">
    <source>
        <dbReference type="ARBA" id="ARBA00022801"/>
    </source>
</evidence>
<feature type="compositionally biased region" description="Polar residues" evidence="10">
    <location>
        <begin position="107"/>
        <end position="118"/>
    </location>
</feature>
<proteinExistence type="inferred from homology"/>
<feature type="domain" description="PPM-type phosphatase" evidence="11">
    <location>
        <begin position="57"/>
        <end position="411"/>
    </location>
</feature>
<dbReference type="PANTHER" id="PTHR47992">
    <property type="entry name" value="PROTEIN PHOSPHATASE"/>
    <property type="match status" value="1"/>
</dbReference>
<evidence type="ECO:0000256" key="7">
    <source>
        <dbReference type="ARBA" id="ARBA00022912"/>
    </source>
</evidence>
<dbReference type="GO" id="GO:0046872">
    <property type="term" value="F:metal ion binding"/>
    <property type="evidence" value="ECO:0007669"/>
    <property type="project" value="UniProtKB-KW"/>
</dbReference>
<dbReference type="EC" id="3.1.3.16" evidence="3"/>
<evidence type="ECO:0000256" key="10">
    <source>
        <dbReference type="SAM" id="MobiDB-lite"/>
    </source>
</evidence>
<dbReference type="InterPro" id="IPR036457">
    <property type="entry name" value="PPM-type-like_dom_sf"/>
</dbReference>
<feature type="region of interest" description="Disordered" evidence="10">
    <location>
        <begin position="188"/>
        <end position="217"/>
    </location>
</feature>
<keyword evidence="5 9" id="KW-0378">Hydrolase</keyword>
<dbReference type="AlphaFoldDB" id="A0A250X4V3"/>
<reference evidence="12 13" key="1">
    <citation type="submission" date="2017-08" db="EMBL/GenBank/DDBJ databases">
        <title>Acidophilic green algal genome provides insights into adaptation to an acidic environment.</title>
        <authorList>
            <person name="Hirooka S."/>
            <person name="Hirose Y."/>
            <person name="Kanesaki Y."/>
            <person name="Higuchi S."/>
            <person name="Fujiwara T."/>
            <person name="Onuma R."/>
            <person name="Era A."/>
            <person name="Ohbayashi R."/>
            <person name="Uzuka A."/>
            <person name="Nozaki H."/>
            <person name="Yoshikawa H."/>
            <person name="Miyagishima S.Y."/>
        </authorList>
    </citation>
    <scope>NUCLEOTIDE SEQUENCE [LARGE SCALE GENOMIC DNA]</scope>
    <source>
        <strain evidence="12 13">NIES-2499</strain>
    </source>
</reference>
<keyword evidence="4" id="KW-0479">Metal-binding</keyword>
<comment type="cofactor">
    <cofactor evidence="1">
        <name>Mn(2+)</name>
        <dbReference type="ChEBI" id="CHEBI:29035"/>
    </cofactor>
</comment>
<dbReference type="InterPro" id="IPR015655">
    <property type="entry name" value="PP2C"/>
</dbReference>
<keyword evidence="8" id="KW-0464">Manganese</keyword>